<dbReference type="PROSITE" id="PS50943">
    <property type="entry name" value="HTH_CROC1"/>
    <property type="match status" value="1"/>
</dbReference>
<dbReference type="Pfam" id="PF01381">
    <property type="entry name" value="HTH_3"/>
    <property type="match status" value="1"/>
</dbReference>
<dbReference type="SUPFAM" id="SSF47413">
    <property type="entry name" value="lambda repressor-like DNA-binding domains"/>
    <property type="match status" value="1"/>
</dbReference>
<reference evidence="2" key="1">
    <citation type="journal article" date="2015" name="Front. Microbiol.">
        <title>Combining genomic sequencing methods to explore viral diversity and reveal potential virus-host interactions.</title>
        <authorList>
            <person name="Chow C.E."/>
            <person name="Winget D.M."/>
            <person name="White R.A.III."/>
            <person name="Hallam S.J."/>
            <person name="Suttle C.A."/>
        </authorList>
    </citation>
    <scope>NUCLEOTIDE SEQUENCE</scope>
    <source>
        <strain evidence="2">Anoxic3_4</strain>
    </source>
</reference>
<dbReference type="Gene3D" id="1.10.260.40">
    <property type="entry name" value="lambda repressor-like DNA-binding domains"/>
    <property type="match status" value="1"/>
</dbReference>
<organism evidence="2">
    <name type="scientific">uncultured marine virus</name>
    <dbReference type="NCBI Taxonomy" id="186617"/>
    <lineage>
        <taxon>Viruses</taxon>
        <taxon>environmental samples</taxon>
    </lineage>
</organism>
<accession>A0A0F7L2T2</accession>
<sequence length="98" mass="11628">MNQPHFIPFFSLVNSFFRKKFDFSERLFYLVFVSFQTKNMDEIILLRKKTNTTLEELGTAVGLSSKTISHYEHGRISPKLIVVENMLRYLINKMNDYV</sequence>
<dbReference type="InterPro" id="IPR010982">
    <property type="entry name" value="Lambda_DNA-bd_dom_sf"/>
</dbReference>
<dbReference type="SMART" id="SM00530">
    <property type="entry name" value="HTH_XRE"/>
    <property type="match status" value="1"/>
</dbReference>
<dbReference type="InterPro" id="IPR001387">
    <property type="entry name" value="Cro/C1-type_HTH"/>
</dbReference>
<proteinExistence type="predicted"/>
<reference evidence="2" key="2">
    <citation type="submission" date="2015-03" db="EMBL/GenBank/DDBJ databases">
        <authorList>
            <person name="Chow C.-E.T."/>
            <person name="Winget D.M."/>
            <person name="White R.A.III."/>
            <person name="Hallam S.J."/>
            <person name="Suttle C.A."/>
        </authorList>
    </citation>
    <scope>NUCLEOTIDE SEQUENCE</scope>
    <source>
        <strain evidence="2">Anoxic3_4</strain>
    </source>
</reference>
<evidence type="ECO:0000313" key="2">
    <source>
        <dbReference type="EMBL" id="AKH46195.1"/>
    </source>
</evidence>
<evidence type="ECO:0000259" key="1">
    <source>
        <dbReference type="PROSITE" id="PS50943"/>
    </source>
</evidence>
<dbReference type="CDD" id="cd00093">
    <property type="entry name" value="HTH_XRE"/>
    <property type="match status" value="1"/>
</dbReference>
<dbReference type="EMBL" id="KR029579">
    <property type="protein sequence ID" value="AKH46195.1"/>
    <property type="molecule type" value="Genomic_DNA"/>
</dbReference>
<dbReference type="GO" id="GO:0003677">
    <property type="term" value="F:DNA binding"/>
    <property type="evidence" value="ECO:0007669"/>
    <property type="project" value="InterPro"/>
</dbReference>
<protein>
    <recommendedName>
        <fullName evidence="1">HTH cro/C1-type domain-containing protein</fullName>
    </recommendedName>
</protein>
<name>A0A0F7L2T2_9VIRU</name>
<feature type="domain" description="HTH cro/C1-type" evidence="1">
    <location>
        <begin position="43"/>
        <end position="90"/>
    </location>
</feature>